<name>A0A239YR92_9STAP</name>
<evidence type="ECO:0000256" key="2">
    <source>
        <dbReference type="ARBA" id="ARBA00008620"/>
    </source>
</evidence>
<keyword evidence="6" id="KW-1185">Reference proteome</keyword>
<dbReference type="GO" id="GO:0006355">
    <property type="term" value="P:regulation of DNA-templated transcription"/>
    <property type="evidence" value="ECO:0007669"/>
    <property type="project" value="InterPro"/>
</dbReference>
<dbReference type="AlphaFoldDB" id="A0A239YR92"/>
<protein>
    <recommendedName>
        <fullName evidence="3">Antitoxin MazE</fullName>
    </recommendedName>
</protein>
<accession>A0A239YR92</accession>
<evidence type="ECO:0000256" key="4">
    <source>
        <dbReference type="ARBA" id="ARBA00022649"/>
    </source>
</evidence>
<proteinExistence type="inferred from homology"/>
<dbReference type="KEGG" id="sste:SAMEA4384403_0681"/>
<dbReference type="RefSeq" id="WP_095086748.1">
    <property type="nucleotide sequence ID" value="NZ_BMDM01000003.1"/>
</dbReference>
<comment type="similarity">
    <text evidence="2">Belongs to the MazE/EndoAI family.</text>
</comment>
<evidence type="ECO:0000313" key="6">
    <source>
        <dbReference type="Proteomes" id="UP000242084"/>
    </source>
</evidence>
<comment type="function">
    <text evidence="1">Antitoxin component of a type II toxin-antitoxin (TA) system. Labile antitoxin that binds to cognate MazF toxin and counteracts its endoribonuclease activity.</text>
</comment>
<dbReference type="Gene3D" id="1.10.1220.10">
    <property type="entry name" value="Met repressor-like"/>
    <property type="match status" value="1"/>
</dbReference>
<evidence type="ECO:0000313" key="5">
    <source>
        <dbReference type="EMBL" id="SNV60728.1"/>
    </source>
</evidence>
<dbReference type="EMBL" id="LT906462">
    <property type="protein sequence ID" value="SNV60728.1"/>
    <property type="molecule type" value="Genomic_DNA"/>
</dbReference>
<dbReference type="NCBIfam" id="NF041459">
    <property type="entry name" value="antitoxMazE_Staph"/>
    <property type="match status" value="1"/>
</dbReference>
<dbReference type="InterPro" id="IPR013321">
    <property type="entry name" value="Arc_rbn_hlx_hlx"/>
</dbReference>
<organism evidence="5 6">
    <name type="scientific">Mammaliicoccus stepanovicii</name>
    <dbReference type="NCBI Taxonomy" id="643214"/>
    <lineage>
        <taxon>Bacteria</taxon>
        <taxon>Bacillati</taxon>
        <taxon>Bacillota</taxon>
        <taxon>Bacilli</taxon>
        <taxon>Bacillales</taxon>
        <taxon>Staphylococcaceae</taxon>
        <taxon>Mammaliicoccus</taxon>
    </lineage>
</organism>
<dbReference type="InterPro" id="IPR048242">
    <property type="entry name" value="MazE"/>
</dbReference>
<reference evidence="5 6" key="1">
    <citation type="submission" date="2017-06" db="EMBL/GenBank/DDBJ databases">
        <authorList>
            <consortium name="Pathogen Informatics"/>
        </authorList>
    </citation>
    <scope>NUCLEOTIDE SEQUENCE [LARGE SCALE GENOMIC DNA]</scope>
    <source>
        <strain evidence="5 6">NCTC13839</strain>
    </source>
</reference>
<dbReference type="OrthoDB" id="2418545at2"/>
<dbReference type="Proteomes" id="UP000242084">
    <property type="component" value="Chromosome 1"/>
</dbReference>
<gene>
    <name evidence="5" type="primary">mazE</name>
    <name evidence="5" type="ORF">SAMEA4384403_00681</name>
</gene>
<evidence type="ECO:0000256" key="3">
    <source>
        <dbReference type="ARBA" id="ARBA00014204"/>
    </source>
</evidence>
<keyword evidence="4" id="KW-1277">Toxin-antitoxin system</keyword>
<sequence length="55" mass="6123">MTSLTQNRTQNLEQTLKEGYRSMADLNLSLASEAYYSECEACDSNESHLTSSNGE</sequence>
<evidence type="ECO:0000256" key="1">
    <source>
        <dbReference type="ARBA" id="ARBA00002256"/>
    </source>
</evidence>